<gene>
    <name evidence="2" type="ORF">BDN71DRAFT_1450351</name>
</gene>
<dbReference type="Proteomes" id="UP000807025">
    <property type="component" value="Unassembled WGS sequence"/>
</dbReference>
<reference evidence="2" key="1">
    <citation type="submission" date="2020-11" db="EMBL/GenBank/DDBJ databases">
        <authorList>
            <consortium name="DOE Joint Genome Institute"/>
            <person name="Ahrendt S."/>
            <person name="Riley R."/>
            <person name="Andreopoulos W."/>
            <person name="Labutti K."/>
            <person name="Pangilinan J."/>
            <person name="Ruiz-Duenas F.J."/>
            <person name="Barrasa J.M."/>
            <person name="Sanchez-Garcia M."/>
            <person name="Camarero S."/>
            <person name="Miyauchi S."/>
            <person name="Serrano A."/>
            <person name="Linde D."/>
            <person name="Babiker R."/>
            <person name="Drula E."/>
            <person name="Ayuso-Fernandez I."/>
            <person name="Pacheco R."/>
            <person name="Padilla G."/>
            <person name="Ferreira P."/>
            <person name="Barriuso J."/>
            <person name="Kellner H."/>
            <person name="Castanera R."/>
            <person name="Alfaro M."/>
            <person name="Ramirez L."/>
            <person name="Pisabarro A.G."/>
            <person name="Kuo A."/>
            <person name="Tritt A."/>
            <person name="Lipzen A."/>
            <person name="He G."/>
            <person name="Yan M."/>
            <person name="Ng V."/>
            <person name="Cullen D."/>
            <person name="Martin F."/>
            <person name="Rosso M.-N."/>
            <person name="Henrissat B."/>
            <person name="Hibbett D."/>
            <person name="Martinez A.T."/>
            <person name="Grigoriev I.V."/>
        </authorList>
    </citation>
    <scope>NUCLEOTIDE SEQUENCE</scope>
    <source>
        <strain evidence="2">ATCC 90797</strain>
    </source>
</reference>
<dbReference type="EMBL" id="MU154586">
    <property type="protein sequence ID" value="KAF9493385.1"/>
    <property type="molecule type" value="Genomic_DNA"/>
</dbReference>
<sequence length="165" mass="19218">MGQRRTDAKDLSPVPVAIGNRLELELKLKSQRDDADVQRLEAATNADNEYRHKRFKSRSRSLGRDDLPEDSERRHKKAKSRRNHPADALSKDAKVPVNTSAPQGETEEEYDARLEREENERLAAERRKHLERFKQLDDTMPKDGIRFKGRGRMKFIDPEISQRQS</sequence>
<evidence type="ECO:0000313" key="3">
    <source>
        <dbReference type="Proteomes" id="UP000807025"/>
    </source>
</evidence>
<name>A0A9P5ZTB4_PLEER</name>
<feature type="compositionally biased region" description="Basic and acidic residues" evidence="1">
    <location>
        <begin position="133"/>
        <end position="146"/>
    </location>
</feature>
<feature type="compositionally biased region" description="Basic residues" evidence="1">
    <location>
        <begin position="51"/>
        <end position="61"/>
    </location>
</feature>
<feature type="compositionally biased region" description="Basic and acidic residues" evidence="1">
    <location>
        <begin position="62"/>
        <end position="73"/>
    </location>
</feature>
<dbReference type="AlphaFoldDB" id="A0A9P5ZTB4"/>
<keyword evidence="3" id="KW-1185">Reference proteome</keyword>
<feature type="region of interest" description="Disordered" evidence="1">
    <location>
        <begin position="133"/>
        <end position="165"/>
    </location>
</feature>
<feature type="compositionally biased region" description="Basic residues" evidence="1">
    <location>
        <begin position="74"/>
        <end position="83"/>
    </location>
</feature>
<feature type="region of interest" description="Disordered" evidence="1">
    <location>
        <begin position="30"/>
        <end position="116"/>
    </location>
</feature>
<proteinExistence type="predicted"/>
<dbReference type="OrthoDB" id="2997435at2759"/>
<evidence type="ECO:0000313" key="2">
    <source>
        <dbReference type="EMBL" id="KAF9493385.1"/>
    </source>
</evidence>
<accession>A0A9P5ZTB4</accession>
<protein>
    <submittedName>
        <fullName evidence="2">Uncharacterized protein</fullName>
    </submittedName>
</protein>
<organism evidence="2 3">
    <name type="scientific">Pleurotus eryngii</name>
    <name type="common">Boletus of the steppes</name>
    <dbReference type="NCBI Taxonomy" id="5323"/>
    <lineage>
        <taxon>Eukaryota</taxon>
        <taxon>Fungi</taxon>
        <taxon>Dikarya</taxon>
        <taxon>Basidiomycota</taxon>
        <taxon>Agaricomycotina</taxon>
        <taxon>Agaricomycetes</taxon>
        <taxon>Agaricomycetidae</taxon>
        <taxon>Agaricales</taxon>
        <taxon>Pleurotineae</taxon>
        <taxon>Pleurotaceae</taxon>
        <taxon>Pleurotus</taxon>
    </lineage>
</organism>
<evidence type="ECO:0000256" key="1">
    <source>
        <dbReference type="SAM" id="MobiDB-lite"/>
    </source>
</evidence>
<comment type="caution">
    <text evidence="2">The sequence shown here is derived from an EMBL/GenBank/DDBJ whole genome shotgun (WGS) entry which is preliminary data.</text>
</comment>
<feature type="compositionally biased region" description="Basic and acidic residues" evidence="1">
    <location>
        <begin position="30"/>
        <end position="39"/>
    </location>
</feature>